<evidence type="ECO:0000313" key="2">
    <source>
        <dbReference type="Proteomes" id="UP000789920"/>
    </source>
</evidence>
<protein>
    <submittedName>
        <fullName evidence="1">18079_t:CDS:1</fullName>
    </submittedName>
</protein>
<keyword evidence="2" id="KW-1185">Reference proteome</keyword>
<reference evidence="1" key="1">
    <citation type="submission" date="2021-06" db="EMBL/GenBank/DDBJ databases">
        <authorList>
            <person name="Kallberg Y."/>
            <person name="Tangrot J."/>
            <person name="Rosling A."/>
        </authorList>
    </citation>
    <scope>NUCLEOTIDE SEQUENCE</scope>
    <source>
        <strain evidence="1">MA461A</strain>
    </source>
</reference>
<evidence type="ECO:0000313" key="1">
    <source>
        <dbReference type="EMBL" id="CAG8469701.1"/>
    </source>
</evidence>
<gene>
    <name evidence="1" type="ORF">RPERSI_LOCUS522</name>
</gene>
<organism evidence="1 2">
    <name type="scientific">Racocetra persica</name>
    <dbReference type="NCBI Taxonomy" id="160502"/>
    <lineage>
        <taxon>Eukaryota</taxon>
        <taxon>Fungi</taxon>
        <taxon>Fungi incertae sedis</taxon>
        <taxon>Mucoromycota</taxon>
        <taxon>Glomeromycotina</taxon>
        <taxon>Glomeromycetes</taxon>
        <taxon>Diversisporales</taxon>
        <taxon>Gigasporaceae</taxon>
        <taxon>Racocetra</taxon>
    </lineage>
</organism>
<dbReference type="Proteomes" id="UP000789920">
    <property type="component" value="Unassembled WGS sequence"/>
</dbReference>
<sequence>MIQILPNELQIEILIYVVTETGFQIFGTLRTVCKKWNAFVPLVTHKEVISRLNSGLKLELTYFNGDLSYFKWIQKLSPTYDDFTKTFTFVFDDTDDDISDTYDGLVKLHSDYNINLTVSVWVERSKDKRRKRSLSKLGAELGDLTLSELLNNDMYKHEFDHRSNIWFKRKVIKVEDKDFICVKLHSFTIEAWKLCYILDYFQFDTECSCLRKGFECYYLWDAI</sequence>
<accession>A0ACA9KEV0</accession>
<feature type="non-terminal residue" evidence="1">
    <location>
        <position position="223"/>
    </location>
</feature>
<name>A0ACA9KEV0_9GLOM</name>
<comment type="caution">
    <text evidence="1">The sequence shown here is derived from an EMBL/GenBank/DDBJ whole genome shotgun (WGS) entry which is preliminary data.</text>
</comment>
<proteinExistence type="predicted"/>
<dbReference type="EMBL" id="CAJVQC010000408">
    <property type="protein sequence ID" value="CAG8469701.1"/>
    <property type="molecule type" value="Genomic_DNA"/>
</dbReference>